<reference evidence="12" key="1">
    <citation type="submission" date="2022-03" db="EMBL/GenBank/DDBJ databases">
        <title>Fererhizobium litorale gen. nov., sp. nov., isolated from sandy sediments of the Sea of Japan seashore.</title>
        <authorList>
            <person name="Romanenko L."/>
            <person name="Kurilenko V."/>
            <person name="Otstavnykh N."/>
            <person name="Svetashev V."/>
            <person name="Tekutyeva L."/>
            <person name="Isaeva M."/>
            <person name="Mikhailov V."/>
        </authorList>
    </citation>
    <scope>NUCLEOTIDE SEQUENCE</scope>
    <source>
        <strain evidence="12">KMM 9576</strain>
    </source>
</reference>
<comment type="subcellular location">
    <subcellularLocation>
        <location evidence="10">Cell membrane</location>
    </subcellularLocation>
    <subcellularLocation>
        <location evidence="1">Membrane</location>
    </subcellularLocation>
</comment>
<dbReference type="AlphaFoldDB" id="A0AAE3QBF6"/>
<evidence type="ECO:0000256" key="1">
    <source>
        <dbReference type="ARBA" id="ARBA00004370"/>
    </source>
</evidence>
<feature type="transmembrane region" description="Helical" evidence="10">
    <location>
        <begin position="236"/>
        <end position="255"/>
    </location>
</feature>
<dbReference type="InterPro" id="IPR023214">
    <property type="entry name" value="HAD_sf"/>
</dbReference>
<feature type="transmembrane region" description="Helical" evidence="10">
    <location>
        <begin position="261"/>
        <end position="282"/>
    </location>
</feature>
<keyword evidence="10" id="KW-1003">Cell membrane</keyword>
<comment type="caution">
    <text evidence="12">The sequence shown here is derived from an EMBL/GenBank/DDBJ whole genome shotgun (WGS) entry which is preliminary data.</text>
</comment>
<feature type="transmembrane region" description="Helical" evidence="10">
    <location>
        <begin position="12"/>
        <end position="32"/>
    </location>
</feature>
<feature type="transmembrane region" description="Helical" evidence="10">
    <location>
        <begin position="39"/>
        <end position="59"/>
    </location>
</feature>
<evidence type="ECO:0000256" key="10">
    <source>
        <dbReference type="RuleBase" id="RU362081"/>
    </source>
</evidence>
<evidence type="ECO:0000256" key="7">
    <source>
        <dbReference type="ARBA" id="ARBA00023136"/>
    </source>
</evidence>
<comment type="similarity">
    <text evidence="2 10">Belongs to the cation transport ATPase (P-type) (TC 3.A.3) family. Type IB subfamily.</text>
</comment>
<feature type="transmembrane region" description="Helical" evidence="10">
    <location>
        <begin position="71"/>
        <end position="96"/>
    </location>
</feature>
<dbReference type="SUPFAM" id="SSF81665">
    <property type="entry name" value="Calcium ATPase, transmembrane domain M"/>
    <property type="match status" value="1"/>
</dbReference>
<evidence type="ECO:0000313" key="12">
    <source>
        <dbReference type="EMBL" id="MDI7921940.1"/>
    </source>
</evidence>
<keyword evidence="4 10" id="KW-0479">Metal-binding</keyword>
<dbReference type="SFLD" id="SFLDS00003">
    <property type="entry name" value="Haloacid_Dehalogenase"/>
    <property type="match status" value="1"/>
</dbReference>
<keyword evidence="10" id="KW-0547">Nucleotide-binding</keyword>
<dbReference type="Gene3D" id="2.70.150.10">
    <property type="entry name" value="Calcium-transporting ATPase, cytoplasmic transduction domain A"/>
    <property type="match status" value="1"/>
</dbReference>
<dbReference type="InterPro" id="IPR018303">
    <property type="entry name" value="ATPase_P-typ_P_site"/>
</dbReference>
<name>A0AAE3QBF6_9HYPH</name>
<dbReference type="Pfam" id="PF00122">
    <property type="entry name" value="E1-E2_ATPase"/>
    <property type="match status" value="1"/>
</dbReference>
<dbReference type="Pfam" id="PF00702">
    <property type="entry name" value="Hydrolase"/>
    <property type="match status" value="1"/>
</dbReference>
<evidence type="ECO:0000259" key="11">
    <source>
        <dbReference type="Pfam" id="PF00122"/>
    </source>
</evidence>
<dbReference type="PANTHER" id="PTHR48085:SF5">
    <property type="entry name" value="CADMIUM_ZINC-TRANSPORTING ATPASE HMA4-RELATED"/>
    <property type="match status" value="1"/>
</dbReference>
<feature type="domain" description="P-type ATPase A" evidence="11">
    <location>
        <begin position="122"/>
        <end position="220"/>
    </location>
</feature>
<dbReference type="SUPFAM" id="SSF81653">
    <property type="entry name" value="Calcium ATPase, transduction domain A"/>
    <property type="match status" value="1"/>
</dbReference>
<dbReference type="PRINTS" id="PR00119">
    <property type="entry name" value="CATATPASE"/>
</dbReference>
<dbReference type="InterPro" id="IPR001757">
    <property type="entry name" value="P_typ_ATPase"/>
</dbReference>
<evidence type="ECO:0000256" key="8">
    <source>
        <dbReference type="ARBA" id="ARBA00039097"/>
    </source>
</evidence>
<feature type="transmembrane region" description="Helical" evidence="10">
    <location>
        <begin position="569"/>
        <end position="588"/>
    </location>
</feature>
<comment type="catalytic activity">
    <reaction evidence="9">
        <text>Zn(2+)(in) + ATP + H2O = Zn(2+)(out) + ADP + phosphate + H(+)</text>
        <dbReference type="Rhea" id="RHEA:20621"/>
        <dbReference type="ChEBI" id="CHEBI:15377"/>
        <dbReference type="ChEBI" id="CHEBI:15378"/>
        <dbReference type="ChEBI" id="CHEBI:29105"/>
        <dbReference type="ChEBI" id="CHEBI:30616"/>
        <dbReference type="ChEBI" id="CHEBI:43474"/>
        <dbReference type="ChEBI" id="CHEBI:456216"/>
        <dbReference type="EC" id="7.2.2.12"/>
    </reaction>
</comment>
<dbReference type="InterPro" id="IPR051014">
    <property type="entry name" value="Cation_Transport_ATPase_IB"/>
</dbReference>
<evidence type="ECO:0000256" key="5">
    <source>
        <dbReference type="ARBA" id="ARBA00022967"/>
    </source>
</evidence>
<dbReference type="NCBIfam" id="TIGR01525">
    <property type="entry name" value="ATPase-IB_hvy"/>
    <property type="match status" value="1"/>
</dbReference>
<gene>
    <name evidence="12" type="ORF">MRS75_07535</name>
</gene>
<dbReference type="SFLD" id="SFLDG00002">
    <property type="entry name" value="C1.7:_P-type_atpase_like"/>
    <property type="match status" value="1"/>
</dbReference>
<protein>
    <recommendedName>
        <fullName evidence="8">P-type Zn(2+) transporter</fullName>
        <ecNumber evidence="8">7.2.2.12</ecNumber>
    </recommendedName>
</protein>
<dbReference type="InterPro" id="IPR008250">
    <property type="entry name" value="ATPase_P-typ_transduc_dom_A_sf"/>
</dbReference>
<keyword evidence="10" id="KW-0067">ATP-binding</keyword>
<dbReference type="PANTHER" id="PTHR48085">
    <property type="entry name" value="CADMIUM/ZINC-TRANSPORTING ATPASE HMA2-RELATED"/>
    <property type="match status" value="1"/>
</dbReference>
<dbReference type="Proteomes" id="UP001161580">
    <property type="component" value="Unassembled WGS sequence"/>
</dbReference>
<keyword evidence="7 10" id="KW-0472">Membrane</keyword>
<evidence type="ECO:0000256" key="4">
    <source>
        <dbReference type="ARBA" id="ARBA00022723"/>
    </source>
</evidence>
<dbReference type="GO" id="GO:0046872">
    <property type="term" value="F:metal ion binding"/>
    <property type="evidence" value="ECO:0007669"/>
    <property type="project" value="UniProtKB-KW"/>
</dbReference>
<dbReference type="InterPro" id="IPR023298">
    <property type="entry name" value="ATPase_P-typ_TM_dom_sf"/>
</dbReference>
<accession>A0AAE3QBF6</accession>
<dbReference type="InterPro" id="IPR027256">
    <property type="entry name" value="P-typ_ATPase_IB"/>
</dbReference>
<dbReference type="InterPro" id="IPR023299">
    <property type="entry name" value="ATPase_P-typ_cyto_dom_N"/>
</dbReference>
<evidence type="ECO:0000256" key="3">
    <source>
        <dbReference type="ARBA" id="ARBA00022692"/>
    </source>
</evidence>
<dbReference type="InterPro" id="IPR044492">
    <property type="entry name" value="P_typ_ATPase_HD_dom"/>
</dbReference>
<dbReference type="GO" id="GO:0005886">
    <property type="term" value="C:plasma membrane"/>
    <property type="evidence" value="ECO:0007669"/>
    <property type="project" value="UniProtKB-SubCell"/>
</dbReference>
<dbReference type="PROSITE" id="PS00154">
    <property type="entry name" value="ATPASE_E1_E2"/>
    <property type="match status" value="1"/>
</dbReference>
<dbReference type="InterPro" id="IPR036412">
    <property type="entry name" value="HAD-like_sf"/>
</dbReference>
<evidence type="ECO:0000256" key="2">
    <source>
        <dbReference type="ARBA" id="ARBA00006024"/>
    </source>
</evidence>
<sequence length="636" mass="65496">MNTLLSSLSANFRLILACIALAGLAIGSLLWASGAEDRAAQIWCATTVPVLAALIAEIVSSLREGQFGLDVVAALSMTAALAFGEPLAGNVVALMYSGGQLLERFAEGRARREMTALLGRVARTAMRYNTGGLSEVAIEAISPGDRILVRKGEVVPVDGRVAKGIGILDVSALTGEPTPVRLSKGGEVLSGSTSVGDAFDVVATRPAAESTYANIVRLVESAQQSKAPMVRLADRYAIWFLLFTVVLASAAWWATGDRIRALAVLVVATPCPLILAVPVAIISGMSRTARLGALVKHGGAIEALAQVRTAVLDKTGTLTLGRARVEEIRTTGHIDGDELLRLAASLDQASGHITAEALVVAAQERGLQLSMPSHVAETAGTGIEGMVDGRRLIVGGSSFVRDRSRSGNPRDLRDGLPEGSVVVAVSVDGVVAGIVVLADHLRSDAKAVLDEFRQVGIRRIVLASGDRQDVVTVVGRQLAVDAAFGELTPEQKVEIVVNEGRGASLMMVGDGVNDAPALAAADVGVAMGARGAAASSEAADVVLLVDDLGPLAAALAVARRTRTIALQSVTIGLGLSVLAMGVAALGYLPPVKGALVQEVIDVAVILNALRALGGRSLEGKRDRSGSVATVAPNASL</sequence>
<dbReference type="GO" id="GO:0015086">
    <property type="term" value="F:cadmium ion transmembrane transporter activity"/>
    <property type="evidence" value="ECO:0007669"/>
    <property type="project" value="TreeGrafter"/>
</dbReference>
<dbReference type="GO" id="GO:0016463">
    <property type="term" value="F:P-type zinc transporter activity"/>
    <property type="evidence" value="ECO:0007669"/>
    <property type="project" value="UniProtKB-EC"/>
</dbReference>
<dbReference type="InterPro" id="IPR059000">
    <property type="entry name" value="ATPase_P-type_domA"/>
</dbReference>
<dbReference type="NCBIfam" id="TIGR01494">
    <property type="entry name" value="ATPase_P-type"/>
    <property type="match status" value="1"/>
</dbReference>
<dbReference type="SFLD" id="SFLDF00027">
    <property type="entry name" value="p-type_atpase"/>
    <property type="match status" value="1"/>
</dbReference>
<dbReference type="EMBL" id="JALDYZ010000003">
    <property type="protein sequence ID" value="MDI7921940.1"/>
    <property type="molecule type" value="Genomic_DNA"/>
</dbReference>
<dbReference type="RefSeq" id="WP_311786042.1">
    <property type="nucleotide sequence ID" value="NZ_JALDYY010000003.1"/>
</dbReference>
<organism evidence="12 13">
    <name type="scientific">Ferirhizobium litorale</name>
    <dbReference type="NCBI Taxonomy" id="2927786"/>
    <lineage>
        <taxon>Bacteria</taxon>
        <taxon>Pseudomonadati</taxon>
        <taxon>Pseudomonadota</taxon>
        <taxon>Alphaproteobacteria</taxon>
        <taxon>Hyphomicrobiales</taxon>
        <taxon>Rhizobiaceae</taxon>
        <taxon>Ferirhizobium</taxon>
    </lineage>
</organism>
<dbReference type="Gene3D" id="3.40.50.1000">
    <property type="entry name" value="HAD superfamily/HAD-like"/>
    <property type="match status" value="1"/>
</dbReference>
<keyword evidence="3 10" id="KW-0812">Transmembrane</keyword>
<evidence type="ECO:0000256" key="6">
    <source>
        <dbReference type="ARBA" id="ARBA00022989"/>
    </source>
</evidence>
<keyword evidence="13" id="KW-1185">Reference proteome</keyword>
<dbReference type="GO" id="GO:0005524">
    <property type="term" value="F:ATP binding"/>
    <property type="evidence" value="ECO:0007669"/>
    <property type="project" value="UniProtKB-UniRule"/>
</dbReference>
<dbReference type="GO" id="GO:0016887">
    <property type="term" value="F:ATP hydrolysis activity"/>
    <property type="evidence" value="ECO:0007669"/>
    <property type="project" value="InterPro"/>
</dbReference>
<evidence type="ECO:0000256" key="9">
    <source>
        <dbReference type="ARBA" id="ARBA00047308"/>
    </source>
</evidence>
<keyword evidence="6 10" id="KW-1133">Transmembrane helix</keyword>
<dbReference type="SUPFAM" id="SSF56784">
    <property type="entry name" value="HAD-like"/>
    <property type="match status" value="1"/>
</dbReference>
<proteinExistence type="inferred from homology"/>
<dbReference type="EC" id="7.2.2.12" evidence="8"/>
<keyword evidence="5" id="KW-1278">Translocase</keyword>
<dbReference type="Gene3D" id="3.40.1110.10">
    <property type="entry name" value="Calcium-transporting ATPase, cytoplasmic domain N"/>
    <property type="match status" value="1"/>
</dbReference>
<evidence type="ECO:0000313" key="13">
    <source>
        <dbReference type="Proteomes" id="UP001161580"/>
    </source>
</evidence>